<keyword evidence="3" id="KW-1185">Reference proteome</keyword>
<evidence type="ECO:0000313" key="2">
    <source>
        <dbReference type="EMBL" id="BAS95694.1"/>
    </source>
</evidence>
<dbReference type="AlphaFoldDB" id="A0A0P0WR60"/>
<dbReference type="Proteomes" id="UP000059680">
    <property type="component" value="Chromosome 6"/>
</dbReference>
<name>A0A0P0WR60_ORYSJ</name>
<dbReference type="EMBL" id="AP014962">
    <property type="protein sequence ID" value="BAS95694.1"/>
    <property type="molecule type" value="Genomic_DNA"/>
</dbReference>
<dbReference type="Gramene" id="Os06t0100700-00">
    <property type="protein sequence ID" value="Os06t0100700-00"/>
    <property type="gene ID" value="Os06g0100700"/>
</dbReference>
<proteinExistence type="predicted"/>
<dbReference type="PaxDb" id="39947-A0A0P0WR60"/>
<reference evidence="1 3" key="3">
    <citation type="journal article" date="2013" name="Rice">
        <title>Improvement of the Oryza sativa Nipponbare reference genome using next generation sequence and optical map data.</title>
        <authorList>
            <person name="Kawahara Y."/>
            <person name="de la Bastide M."/>
            <person name="Hamilton J.P."/>
            <person name="Kanamori H."/>
            <person name="McCombie W.R."/>
            <person name="Ouyang S."/>
            <person name="Schwartz D.C."/>
            <person name="Tanaka T."/>
            <person name="Wu J."/>
            <person name="Zhou S."/>
            <person name="Childs K.L."/>
            <person name="Davidson R.M."/>
            <person name="Lin H."/>
            <person name="Quesada-Ocampo L."/>
            <person name="Vaillancourt B."/>
            <person name="Sakai H."/>
            <person name="Lee S.S."/>
            <person name="Kim J."/>
            <person name="Numa H."/>
            <person name="Itoh T."/>
            <person name="Buell C.R."/>
            <person name="Matsumoto T."/>
        </authorList>
    </citation>
    <scope>NUCLEOTIDE SEQUENCE [LARGE SCALE GENOMIC DNA]</scope>
    <source>
        <strain evidence="3">cv. Nipponbare</strain>
    </source>
</reference>
<reference evidence="1" key="4">
    <citation type="submission" date="2015-10" db="EMBL/GenBank/DDBJ databases">
        <authorList>
            <person name="Sakai H."/>
            <person name="Kawahara Y."/>
            <person name="Matsumoto T."/>
            <person name="Buell C.R."/>
            <person name="Itoh T."/>
        </authorList>
    </citation>
    <scope>NUCLEOTIDE SEQUENCE</scope>
</reference>
<dbReference type="EMBL" id="AP014962">
    <property type="protein sequence ID" value="BAS95692.1"/>
    <property type="molecule type" value="Genomic_DNA"/>
</dbReference>
<organism evidence="1 3">
    <name type="scientific">Oryza sativa subsp. japonica</name>
    <name type="common">Rice</name>
    <dbReference type="NCBI Taxonomy" id="39947"/>
    <lineage>
        <taxon>Eukaryota</taxon>
        <taxon>Viridiplantae</taxon>
        <taxon>Streptophyta</taxon>
        <taxon>Embryophyta</taxon>
        <taxon>Tracheophyta</taxon>
        <taxon>Spermatophyta</taxon>
        <taxon>Magnoliopsida</taxon>
        <taxon>Liliopsida</taxon>
        <taxon>Poales</taxon>
        <taxon>Poaceae</taxon>
        <taxon>BOP clade</taxon>
        <taxon>Oryzoideae</taxon>
        <taxon>Oryzeae</taxon>
        <taxon>Oryzinae</taxon>
        <taxon>Oryza</taxon>
        <taxon>Oryza sativa</taxon>
    </lineage>
</organism>
<protein>
    <submittedName>
        <fullName evidence="1">Os06g0100550 protein</fullName>
    </submittedName>
    <submittedName>
        <fullName evidence="2">Os06g0100700 protein</fullName>
    </submittedName>
</protein>
<dbReference type="Gramene" id="Os06t0100550-00">
    <property type="protein sequence ID" value="Os06t0100550-00"/>
    <property type="gene ID" value="Os06g0100550"/>
</dbReference>
<accession>A0A0P0WR60</accession>
<evidence type="ECO:0000313" key="3">
    <source>
        <dbReference type="Proteomes" id="UP000059680"/>
    </source>
</evidence>
<sequence length="34" mass="3641">LYTISQTIPKEPNVGDISRMLIVVMGASHVINGS</sequence>
<reference evidence="3" key="1">
    <citation type="journal article" date="2005" name="Nature">
        <title>The map-based sequence of the rice genome.</title>
        <authorList>
            <consortium name="International rice genome sequencing project (IRGSP)"/>
            <person name="Matsumoto T."/>
            <person name="Wu J."/>
            <person name="Kanamori H."/>
            <person name="Katayose Y."/>
            <person name="Fujisawa M."/>
            <person name="Namiki N."/>
            <person name="Mizuno H."/>
            <person name="Yamamoto K."/>
            <person name="Antonio B.A."/>
            <person name="Baba T."/>
            <person name="Sakata K."/>
            <person name="Nagamura Y."/>
            <person name="Aoki H."/>
            <person name="Arikawa K."/>
            <person name="Arita K."/>
            <person name="Bito T."/>
            <person name="Chiden Y."/>
            <person name="Fujitsuka N."/>
            <person name="Fukunaka R."/>
            <person name="Hamada M."/>
            <person name="Harada C."/>
            <person name="Hayashi A."/>
            <person name="Hijishita S."/>
            <person name="Honda M."/>
            <person name="Hosokawa S."/>
            <person name="Ichikawa Y."/>
            <person name="Idonuma A."/>
            <person name="Iijima M."/>
            <person name="Ikeda M."/>
            <person name="Ikeno M."/>
            <person name="Ito K."/>
            <person name="Ito S."/>
            <person name="Ito T."/>
            <person name="Ito Y."/>
            <person name="Ito Y."/>
            <person name="Iwabuchi A."/>
            <person name="Kamiya K."/>
            <person name="Karasawa W."/>
            <person name="Kurita K."/>
            <person name="Katagiri S."/>
            <person name="Kikuta A."/>
            <person name="Kobayashi H."/>
            <person name="Kobayashi N."/>
            <person name="Machita K."/>
            <person name="Maehara T."/>
            <person name="Masukawa M."/>
            <person name="Mizubayashi T."/>
            <person name="Mukai Y."/>
            <person name="Nagasaki H."/>
            <person name="Nagata Y."/>
            <person name="Naito S."/>
            <person name="Nakashima M."/>
            <person name="Nakama Y."/>
            <person name="Nakamichi Y."/>
            <person name="Nakamura M."/>
            <person name="Meguro A."/>
            <person name="Negishi M."/>
            <person name="Ohta I."/>
            <person name="Ohta T."/>
            <person name="Okamoto M."/>
            <person name="Ono N."/>
            <person name="Saji S."/>
            <person name="Sakaguchi M."/>
            <person name="Sakai K."/>
            <person name="Shibata M."/>
            <person name="Shimokawa T."/>
            <person name="Song J."/>
            <person name="Takazaki Y."/>
            <person name="Terasawa K."/>
            <person name="Tsugane M."/>
            <person name="Tsuji K."/>
            <person name="Ueda S."/>
            <person name="Waki K."/>
            <person name="Yamagata H."/>
            <person name="Yamamoto M."/>
            <person name="Yamamoto S."/>
            <person name="Yamane H."/>
            <person name="Yoshiki S."/>
            <person name="Yoshihara R."/>
            <person name="Yukawa K."/>
            <person name="Zhong H."/>
            <person name="Yano M."/>
            <person name="Yuan Q."/>
            <person name="Ouyang S."/>
            <person name="Liu J."/>
            <person name="Jones K.M."/>
            <person name="Gansberger K."/>
            <person name="Moffat K."/>
            <person name="Hill J."/>
            <person name="Bera J."/>
            <person name="Fadrosh D."/>
            <person name="Jin S."/>
            <person name="Johri S."/>
            <person name="Kim M."/>
            <person name="Overton L."/>
            <person name="Reardon M."/>
            <person name="Tsitrin T."/>
            <person name="Vuong H."/>
            <person name="Weaver B."/>
            <person name="Ciecko A."/>
            <person name="Tallon L."/>
            <person name="Jackson J."/>
            <person name="Pai G."/>
            <person name="Aken S.V."/>
            <person name="Utterback T."/>
            <person name="Reidmuller S."/>
            <person name="Feldblyum T."/>
            <person name="Hsiao J."/>
            <person name="Zismann V."/>
            <person name="Iobst S."/>
            <person name="de Vazeille A.R."/>
            <person name="Buell C.R."/>
            <person name="Ying K."/>
            <person name="Li Y."/>
            <person name="Lu T."/>
            <person name="Huang Y."/>
            <person name="Zhao Q."/>
            <person name="Feng Q."/>
            <person name="Zhang L."/>
            <person name="Zhu J."/>
            <person name="Weng Q."/>
            <person name="Mu J."/>
            <person name="Lu Y."/>
            <person name="Fan D."/>
            <person name="Liu Y."/>
            <person name="Guan J."/>
            <person name="Zhang Y."/>
            <person name="Yu S."/>
            <person name="Liu X."/>
            <person name="Zhang Y."/>
            <person name="Hong G."/>
            <person name="Han B."/>
            <person name="Choisne N."/>
            <person name="Demange N."/>
            <person name="Orjeda G."/>
            <person name="Samain S."/>
            <person name="Cattolico L."/>
            <person name="Pelletier E."/>
            <person name="Couloux A."/>
            <person name="Segurens B."/>
            <person name="Wincker P."/>
            <person name="D'Hont A."/>
            <person name="Scarpelli C."/>
            <person name="Weissenbach J."/>
            <person name="Salanoubat M."/>
            <person name="Quetier F."/>
            <person name="Yu Y."/>
            <person name="Kim H.R."/>
            <person name="Rambo T."/>
            <person name="Currie J."/>
            <person name="Collura K."/>
            <person name="Luo M."/>
            <person name="Yang T."/>
            <person name="Ammiraju J.S.S."/>
            <person name="Engler F."/>
            <person name="Soderlund C."/>
            <person name="Wing R.A."/>
            <person name="Palmer L.E."/>
            <person name="de la Bastide M."/>
            <person name="Spiegel L."/>
            <person name="Nascimento L."/>
            <person name="Zutavern T."/>
            <person name="O'Shaughnessy A."/>
            <person name="Dike S."/>
            <person name="Dedhia N."/>
            <person name="Preston R."/>
            <person name="Balija V."/>
            <person name="McCombie W.R."/>
            <person name="Chow T."/>
            <person name="Chen H."/>
            <person name="Chung M."/>
            <person name="Chen C."/>
            <person name="Shaw J."/>
            <person name="Wu H."/>
            <person name="Hsiao K."/>
            <person name="Chao Y."/>
            <person name="Chu M."/>
            <person name="Cheng C."/>
            <person name="Hour A."/>
            <person name="Lee P."/>
            <person name="Lin S."/>
            <person name="Lin Y."/>
            <person name="Liou J."/>
            <person name="Liu S."/>
            <person name="Hsing Y."/>
            <person name="Raghuvanshi S."/>
            <person name="Mohanty A."/>
            <person name="Bharti A.K."/>
            <person name="Gaur A."/>
            <person name="Gupta V."/>
            <person name="Kumar D."/>
            <person name="Ravi V."/>
            <person name="Vij S."/>
            <person name="Kapur A."/>
            <person name="Khurana P."/>
            <person name="Khurana P."/>
            <person name="Khurana J.P."/>
            <person name="Tyagi A.K."/>
            <person name="Gaikwad K."/>
            <person name="Singh A."/>
            <person name="Dalal V."/>
            <person name="Srivastava S."/>
            <person name="Dixit A."/>
            <person name="Pal A.K."/>
            <person name="Ghazi I.A."/>
            <person name="Yadav M."/>
            <person name="Pandit A."/>
            <person name="Bhargava A."/>
            <person name="Sureshbabu K."/>
            <person name="Batra K."/>
            <person name="Sharma T.R."/>
            <person name="Mohapatra T."/>
            <person name="Singh N.K."/>
            <person name="Messing J."/>
            <person name="Nelson A.B."/>
            <person name="Fuks G."/>
            <person name="Kavchok S."/>
            <person name="Keizer G."/>
            <person name="Linton E."/>
            <person name="Llaca V."/>
            <person name="Song R."/>
            <person name="Tanyolac B."/>
            <person name="Young S."/>
            <person name="Ho-Il K."/>
            <person name="Hahn J.H."/>
            <person name="Sangsakoo G."/>
            <person name="Vanavichit A."/>
            <person name="de Mattos Luiz.A.T."/>
            <person name="Zimmer P.D."/>
            <person name="Malone G."/>
            <person name="Dellagostin O."/>
            <person name="de Oliveira A.C."/>
            <person name="Bevan M."/>
            <person name="Bancroft I."/>
            <person name="Minx P."/>
            <person name="Cordum H."/>
            <person name="Wilson R."/>
            <person name="Cheng Z."/>
            <person name="Jin W."/>
            <person name="Jiang J."/>
            <person name="Leong S.A."/>
            <person name="Iwama H."/>
            <person name="Gojobori T."/>
            <person name="Itoh T."/>
            <person name="Niimura Y."/>
            <person name="Fujii Y."/>
            <person name="Habara T."/>
            <person name="Sakai H."/>
            <person name="Sato Y."/>
            <person name="Wilson G."/>
            <person name="Kumar K."/>
            <person name="McCouch S."/>
            <person name="Juretic N."/>
            <person name="Hoen D."/>
            <person name="Wright S."/>
            <person name="Bruskiewich R."/>
            <person name="Bureau T."/>
            <person name="Miyao A."/>
            <person name="Hirochika H."/>
            <person name="Nishikawa T."/>
            <person name="Kadowaki K."/>
            <person name="Sugiura M."/>
            <person name="Burr B."/>
            <person name="Sasaki T."/>
        </authorList>
    </citation>
    <scope>NUCLEOTIDE SEQUENCE [LARGE SCALE GENOMIC DNA]</scope>
    <source>
        <strain evidence="3">cv. Nipponbare</strain>
    </source>
</reference>
<feature type="non-terminal residue" evidence="1">
    <location>
        <position position="1"/>
    </location>
</feature>
<reference evidence="1" key="2">
    <citation type="journal article" date="2013" name="Plant Cell Physiol.">
        <title>Rice Annotation Project Database (RAP-DB): an integrative and interactive database for rice genomics.</title>
        <authorList>
            <person name="Sakai H."/>
            <person name="Lee S.S."/>
            <person name="Tanaka T."/>
            <person name="Numa H."/>
            <person name="Kim J."/>
            <person name="Kawahara Y."/>
            <person name="Wakimoto H."/>
            <person name="Yang C.C."/>
            <person name="Iwamoto M."/>
            <person name="Abe T."/>
            <person name="Yamada Y."/>
            <person name="Muto A."/>
            <person name="Inokuchi H."/>
            <person name="Ikemura T."/>
            <person name="Matsumoto T."/>
            <person name="Sasaki T."/>
            <person name="Itoh T."/>
        </authorList>
    </citation>
    <scope>NUCLEOTIDE SEQUENCE</scope>
</reference>
<dbReference type="InParanoid" id="A0A0P0WR60"/>
<gene>
    <name evidence="1" type="ordered locus">Os06g0100550</name>
    <name evidence="2" type="ordered locus">Os06g0100700</name>
    <name evidence="1" type="ORF">OSNPB_060100550</name>
    <name evidence="2" type="ORF">OSNPB_060100700</name>
</gene>
<evidence type="ECO:0000313" key="1">
    <source>
        <dbReference type="EMBL" id="BAS95692.1"/>
    </source>
</evidence>